<dbReference type="AlphaFoldDB" id="A0ABC8SZZ0"/>
<evidence type="ECO:0000313" key="5">
    <source>
        <dbReference type="Proteomes" id="UP001642360"/>
    </source>
</evidence>
<evidence type="ECO:0000256" key="1">
    <source>
        <dbReference type="ARBA" id="ARBA00006024"/>
    </source>
</evidence>
<dbReference type="Gene3D" id="2.70.150.10">
    <property type="entry name" value="Calcium-transporting ATPase, cytoplasmic transduction domain A"/>
    <property type="match status" value="1"/>
</dbReference>
<name>A0ABC8SZZ0_9AQUA</name>
<dbReference type="PANTHER" id="PTHR48085">
    <property type="entry name" value="CADMIUM/ZINC-TRANSPORTING ATPASE HMA2-RELATED"/>
    <property type="match status" value="1"/>
</dbReference>
<feature type="transmembrane region" description="Helical" evidence="2">
    <location>
        <begin position="27"/>
        <end position="46"/>
    </location>
</feature>
<dbReference type="Proteomes" id="UP001642360">
    <property type="component" value="Unassembled WGS sequence"/>
</dbReference>
<protein>
    <recommendedName>
        <fullName evidence="3">P-type ATPase A domain-containing protein</fullName>
    </recommendedName>
</protein>
<evidence type="ECO:0000256" key="2">
    <source>
        <dbReference type="SAM" id="Phobius"/>
    </source>
</evidence>
<keyword evidence="2" id="KW-1133">Transmembrane helix</keyword>
<dbReference type="EMBL" id="CAUOFW020003569">
    <property type="protein sequence ID" value="CAK9160734.1"/>
    <property type="molecule type" value="Genomic_DNA"/>
</dbReference>
<comment type="caution">
    <text evidence="4">The sequence shown here is derived from an EMBL/GenBank/DDBJ whole genome shotgun (WGS) entry which is preliminary data.</text>
</comment>
<accession>A0ABC8SZZ0</accession>
<feature type="domain" description="P-type ATPase A" evidence="3">
    <location>
        <begin position="120"/>
        <end position="154"/>
    </location>
</feature>
<evidence type="ECO:0000259" key="3">
    <source>
        <dbReference type="Pfam" id="PF00122"/>
    </source>
</evidence>
<gene>
    <name evidence="4" type="ORF">ILEXP_LOCUS29515</name>
</gene>
<keyword evidence="5" id="KW-1185">Reference proteome</keyword>
<feature type="transmembrane region" description="Helical" evidence="2">
    <location>
        <begin position="53"/>
        <end position="75"/>
    </location>
</feature>
<dbReference type="Pfam" id="PF00122">
    <property type="entry name" value="E1-E2_ATPase"/>
    <property type="match status" value="1"/>
</dbReference>
<evidence type="ECO:0000313" key="4">
    <source>
        <dbReference type="EMBL" id="CAK9160734.1"/>
    </source>
</evidence>
<reference evidence="4 5" key="1">
    <citation type="submission" date="2024-02" db="EMBL/GenBank/DDBJ databases">
        <authorList>
            <person name="Vignale AGUSTIN F."/>
            <person name="Sosa J E."/>
            <person name="Modenutti C."/>
        </authorList>
    </citation>
    <scope>NUCLEOTIDE SEQUENCE [LARGE SCALE GENOMIC DNA]</scope>
</reference>
<keyword evidence="2" id="KW-0472">Membrane</keyword>
<dbReference type="InterPro" id="IPR059000">
    <property type="entry name" value="ATPase_P-type_domA"/>
</dbReference>
<comment type="similarity">
    <text evidence="1">Belongs to the cation transport ATPase (P-type) (TC 3.A.3) family. Type IB subfamily.</text>
</comment>
<keyword evidence="2" id="KW-0812">Transmembrane</keyword>
<dbReference type="InterPro" id="IPR051014">
    <property type="entry name" value="Cation_Transport_ATPase_IB"/>
</dbReference>
<organism evidence="4 5">
    <name type="scientific">Ilex paraguariensis</name>
    <name type="common">yerba mate</name>
    <dbReference type="NCBI Taxonomy" id="185542"/>
    <lineage>
        <taxon>Eukaryota</taxon>
        <taxon>Viridiplantae</taxon>
        <taxon>Streptophyta</taxon>
        <taxon>Embryophyta</taxon>
        <taxon>Tracheophyta</taxon>
        <taxon>Spermatophyta</taxon>
        <taxon>Magnoliopsida</taxon>
        <taxon>eudicotyledons</taxon>
        <taxon>Gunneridae</taxon>
        <taxon>Pentapetalae</taxon>
        <taxon>asterids</taxon>
        <taxon>campanulids</taxon>
        <taxon>Aquifoliales</taxon>
        <taxon>Aquifoliaceae</taxon>
        <taxon>Ilex</taxon>
    </lineage>
</organism>
<proteinExistence type="inferred from homology"/>
<dbReference type="PANTHER" id="PTHR48085:SF5">
    <property type="entry name" value="CADMIUM_ZINC-TRANSPORTING ATPASE HMA4-RELATED"/>
    <property type="match status" value="1"/>
</dbReference>
<sequence>MAVKALNQARLEANVRVYGSGNYQKKWPSPFVVACGVLLLVSFLRYVYHPVQWVALGAVAVGIFVLKAIAAIRNFTLDNNILMLITGLLPCSSVCLRATHKATAVMSSLVNMVPQRAVLAKTGEEVDVAEVKADTILAIKAGDIIPIDGIVVEGT</sequence>